<keyword evidence="1" id="KW-1133">Transmembrane helix</keyword>
<accession>A0A1V9ZSU2</accession>
<proteinExistence type="predicted"/>
<feature type="transmembrane region" description="Helical" evidence="1">
    <location>
        <begin position="50"/>
        <end position="74"/>
    </location>
</feature>
<dbReference type="Proteomes" id="UP000243579">
    <property type="component" value="Unassembled WGS sequence"/>
</dbReference>
<feature type="transmembrane region" description="Helical" evidence="1">
    <location>
        <begin position="112"/>
        <end position="129"/>
    </location>
</feature>
<feature type="transmembrane region" description="Helical" evidence="1">
    <location>
        <begin position="86"/>
        <end position="106"/>
    </location>
</feature>
<evidence type="ECO:0000259" key="2">
    <source>
        <dbReference type="Pfam" id="PF00892"/>
    </source>
</evidence>
<evidence type="ECO:0000313" key="4">
    <source>
        <dbReference type="Proteomes" id="UP000243579"/>
    </source>
</evidence>
<dbReference type="GO" id="GO:0016020">
    <property type="term" value="C:membrane"/>
    <property type="evidence" value="ECO:0007669"/>
    <property type="project" value="InterPro"/>
</dbReference>
<dbReference type="OrthoDB" id="5854584at2759"/>
<dbReference type="InterPro" id="IPR037185">
    <property type="entry name" value="EmrE-like"/>
</dbReference>
<keyword evidence="1" id="KW-0812">Transmembrane</keyword>
<dbReference type="InterPro" id="IPR000620">
    <property type="entry name" value="EamA_dom"/>
</dbReference>
<feature type="domain" description="EamA" evidence="2">
    <location>
        <begin position="57"/>
        <end position="129"/>
    </location>
</feature>
<reference evidence="3 4" key="1">
    <citation type="journal article" date="2014" name="Genome Biol. Evol.">
        <title>The secreted proteins of Achlya hypogyna and Thraustotheca clavata identify the ancestral oomycete secretome and reveal gene acquisitions by horizontal gene transfer.</title>
        <authorList>
            <person name="Misner I."/>
            <person name="Blouin N."/>
            <person name="Leonard G."/>
            <person name="Richards T.A."/>
            <person name="Lane C.E."/>
        </authorList>
    </citation>
    <scope>NUCLEOTIDE SEQUENCE [LARGE SCALE GENOMIC DNA]</scope>
    <source>
        <strain evidence="3 4">ATCC 48635</strain>
    </source>
</reference>
<comment type="caution">
    <text evidence="3">The sequence shown here is derived from an EMBL/GenBank/DDBJ whole genome shotgun (WGS) entry which is preliminary data.</text>
</comment>
<gene>
    <name evidence="3" type="ORF">ACHHYP_01880</name>
</gene>
<keyword evidence="1" id="KW-0472">Membrane</keyword>
<evidence type="ECO:0000313" key="3">
    <source>
        <dbReference type="EMBL" id="OQS01063.1"/>
    </source>
</evidence>
<dbReference type="EMBL" id="JNBR01000016">
    <property type="protein sequence ID" value="OQS01063.1"/>
    <property type="molecule type" value="Genomic_DNA"/>
</dbReference>
<dbReference type="Pfam" id="PF00892">
    <property type="entry name" value="EamA"/>
    <property type="match status" value="1"/>
</dbReference>
<dbReference type="SUPFAM" id="SSF103481">
    <property type="entry name" value="Multidrug resistance efflux transporter EmrE"/>
    <property type="match status" value="1"/>
</dbReference>
<dbReference type="Gene3D" id="1.10.3730.20">
    <property type="match status" value="1"/>
</dbReference>
<name>A0A1V9ZSU2_ACHHY</name>
<organism evidence="3 4">
    <name type="scientific">Achlya hypogyna</name>
    <name type="common">Oomycete</name>
    <name type="synonym">Protoachlya hypogyna</name>
    <dbReference type="NCBI Taxonomy" id="1202772"/>
    <lineage>
        <taxon>Eukaryota</taxon>
        <taxon>Sar</taxon>
        <taxon>Stramenopiles</taxon>
        <taxon>Oomycota</taxon>
        <taxon>Saprolegniomycetes</taxon>
        <taxon>Saprolegniales</taxon>
        <taxon>Achlyaceae</taxon>
        <taxon>Achlya</taxon>
    </lineage>
</organism>
<dbReference type="STRING" id="1202772.A0A1V9ZSU2"/>
<keyword evidence="4" id="KW-1185">Reference proteome</keyword>
<protein>
    <recommendedName>
        <fullName evidence="2">EamA domain-containing protein</fullName>
    </recommendedName>
</protein>
<evidence type="ECO:0000256" key="1">
    <source>
        <dbReference type="SAM" id="Phobius"/>
    </source>
</evidence>
<dbReference type="AlphaFoldDB" id="A0A1V9ZSU2"/>
<dbReference type="PANTHER" id="PTHR31965">
    <property type="entry name" value="TRANSMEMBRANE PROTEIN 42"/>
    <property type="match status" value="1"/>
</dbReference>
<sequence>MWCSAVSGAIAACSGMLGKFSSDGSTSLLGYLQQACAAQVLDTPWLDCGYVATGVRVLFFLAMLVSNAIMLNFFVQGLHETDSLTATITSSAVNFVVTAVLGLAIFHEHLPLQWWVGAAIILLGMALLLRGDSDPAHAKTE</sequence>
<dbReference type="InterPro" id="IPR039632">
    <property type="entry name" value="TMEM42"/>
</dbReference>
<dbReference type="PANTHER" id="PTHR31965:SF1">
    <property type="entry name" value="TRANSMEMBRANE PROTEIN 42"/>
    <property type="match status" value="1"/>
</dbReference>